<organism evidence="11 12">
    <name type="scientific">Candidatus Paracaedimonas acanthamoebae</name>
    <dbReference type="NCBI Taxonomy" id="244581"/>
    <lineage>
        <taxon>Bacteria</taxon>
        <taxon>Pseudomonadati</taxon>
        <taxon>Pseudomonadota</taxon>
        <taxon>Alphaproteobacteria</taxon>
        <taxon>Holosporales</taxon>
        <taxon>Caedimonadaceae</taxon>
        <taxon>Candidatus Paracaedimonas</taxon>
    </lineage>
</organism>
<evidence type="ECO:0000256" key="1">
    <source>
        <dbReference type="ARBA" id="ARBA00004141"/>
    </source>
</evidence>
<dbReference type="InterPro" id="IPR036739">
    <property type="entry name" value="SLC41_membr_dom_sf"/>
</dbReference>
<sequence>MVTESSSLPEDSLTENLFGVSEERLSAISLALENKEDIKVHQLIEDLHAADVADLIASLQPDLREHFVSTIKDSLNPEILANLDIPTRVHVLKMLGPELIADALKSLASDDALEVLSSLKTELQERVLQAMLPRERTILEKFLSYPKDSAGRLMQRELVCVPPFWTVSETLQFIQNSHDLPENFYTIYIIDPRQNPLGEISLSLLLRHQPDTIVSDIMHHDMKPILVTKDQEEVGFAFRHYGLVSAPVIDESGRIVGMITLDDVVDVIGEEVEEDILHISKVHESNVNEPVSNTAYWRIRWLLITLINTLIASFVIAQFQVSIQKITALSFLMTINAAMGGNSGMQVVTIVVRAIATRQLRESEIWRAVSREVLVSLITGTFFACLLGGIAALWVNDLWLGVILAVALFCNMLWAAFAGTMLPIVIHRLGLDPAVSAGPILTTTTDVFGYAIFLGLATLILL</sequence>
<accession>A0A8J7PJ26</accession>
<dbReference type="SMART" id="SM00924">
    <property type="entry name" value="MgtE_N"/>
    <property type="match status" value="1"/>
</dbReference>
<comment type="caution">
    <text evidence="11">The sequence shown here is derived from an EMBL/GenBank/DDBJ whole genome shotgun (WGS) entry which is preliminary data.</text>
</comment>
<keyword evidence="5 9" id="KW-0460">Magnesium</keyword>
<evidence type="ECO:0000313" key="11">
    <source>
        <dbReference type="EMBL" id="MBN9412667.1"/>
    </source>
</evidence>
<keyword evidence="6 9" id="KW-1133">Transmembrane helix</keyword>
<keyword evidence="9" id="KW-1003">Cell membrane</keyword>
<comment type="similarity">
    <text evidence="2 9">Belongs to the SLC41A transporter family.</text>
</comment>
<dbReference type="Gene3D" id="3.10.580.10">
    <property type="entry name" value="CBS-domain"/>
    <property type="match status" value="1"/>
</dbReference>
<keyword evidence="7 9" id="KW-0472">Membrane</keyword>
<feature type="transmembrane region" description="Helical" evidence="9">
    <location>
        <begin position="301"/>
        <end position="323"/>
    </location>
</feature>
<evidence type="ECO:0000256" key="6">
    <source>
        <dbReference type="ARBA" id="ARBA00022989"/>
    </source>
</evidence>
<comment type="subunit">
    <text evidence="9">Homodimer.</text>
</comment>
<dbReference type="Pfam" id="PF03448">
    <property type="entry name" value="MgtE_N"/>
    <property type="match status" value="1"/>
</dbReference>
<dbReference type="GO" id="GO:0046872">
    <property type="term" value="F:metal ion binding"/>
    <property type="evidence" value="ECO:0007669"/>
    <property type="project" value="UniProtKB-KW"/>
</dbReference>
<evidence type="ECO:0000256" key="7">
    <source>
        <dbReference type="ARBA" id="ARBA00023136"/>
    </source>
</evidence>
<evidence type="ECO:0000256" key="5">
    <source>
        <dbReference type="ARBA" id="ARBA00022842"/>
    </source>
</evidence>
<dbReference type="EMBL" id="JAFKGL010000012">
    <property type="protein sequence ID" value="MBN9412667.1"/>
    <property type="molecule type" value="Genomic_DNA"/>
</dbReference>
<proteinExistence type="inferred from homology"/>
<keyword evidence="9" id="KW-0479">Metal-binding</keyword>
<feature type="transmembrane region" description="Helical" evidence="9">
    <location>
        <begin position="329"/>
        <end position="352"/>
    </location>
</feature>
<dbReference type="SUPFAM" id="SSF161093">
    <property type="entry name" value="MgtE membrane domain-like"/>
    <property type="match status" value="1"/>
</dbReference>
<dbReference type="CDD" id="cd04606">
    <property type="entry name" value="CBS_pair_Mg_transporter"/>
    <property type="match status" value="1"/>
</dbReference>
<dbReference type="InterPro" id="IPR000644">
    <property type="entry name" value="CBS_dom"/>
</dbReference>
<reference evidence="11" key="1">
    <citation type="submission" date="2021-02" db="EMBL/GenBank/DDBJ databases">
        <title>Thiocyanate and organic carbon inputs drive convergent selection for specific autotrophic Afipia and Thiobacillus strains within complex microbiomes.</title>
        <authorList>
            <person name="Huddy R.J."/>
            <person name="Sachdeva R."/>
            <person name="Kadzinga F."/>
            <person name="Kantor R.S."/>
            <person name="Harrison S.T.L."/>
            <person name="Banfield J.F."/>
        </authorList>
    </citation>
    <scope>NUCLEOTIDE SEQUENCE</scope>
    <source>
        <strain evidence="11">SCN18_10_11_15_R4_P_38_20</strain>
    </source>
</reference>
<name>A0A8J7PJ26_9PROT</name>
<dbReference type="SUPFAM" id="SSF158791">
    <property type="entry name" value="MgtE N-terminal domain-like"/>
    <property type="match status" value="1"/>
</dbReference>
<dbReference type="InterPro" id="IPR046342">
    <property type="entry name" value="CBS_dom_sf"/>
</dbReference>
<evidence type="ECO:0000259" key="10">
    <source>
        <dbReference type="PROSITE" id="PS51371"/>
    </source>
</evidence>
<dbReference type="PANTHER" id="PTHR43773:SF1">
    <property type="entry name" value="MAGNESIUM TRANSPORTER MGTE"/>
    <property type="match status" value="1"/>
</dbReference>
<protein>
    <recommendedName>
        <fullName evidence="9">Magnesium transporter MgtE</fullName>
    </recommendedName>
</protein>
<dbReference type="Gene3D" id="1.10.357.20">
    <property type="entry name" value="SLC41 divalent cation transporters, integral membrane domain"/>
    <property type="match status" value="1"/>
</dbReference>
<dbReference type="Pfam" id="PF00571">
    <property type="entry name" value="CBS"/>
    <property type="match status" value="1"/>
</dbReference>
<feature type="transmembrane region" description="Helical" evidence="9">
    <location>
        <begin position="401"/>
        <end position="426"/>
    </location>
</feature>
<dbReference type="InterPro" id="IPR006668">
    <property type="entry name" value="Mg_transptr_MgtE_intracell_dom"/>
</dbReference>
<dbReference type="AlphaFoldDB" id="A0A8J7PJ26"/>
<dbReference type="NCBIfam" id="TIGR00400">
    <property type="entry name" value="mgtE"/>
    <property type="match status" value="1"/>
</dbReference>
<dbReference type="Gene3D" id="1.25.60.10">
    <property type="entry name" value="MgtE N-terminal domain-like"/>
    <property type="match status" value="1"/>
</dbReference>
<feature type="domain" description="CBS" evidence="10">
    <location>
        <begin position="218"/>
        <end position="274"/>
    </location>
</feature>
<evidence type="ECO:0000256" key="3">
    <source>
        <dbReference type="ARBA" id="ARBA00022448"/>
    </source>
</evidence>
<evidence type="ECO:0000256" key="9">
    <source>
        <dbReference type="RuleBase" id="RU362011"/>
    </source>
</evidence>
<feature type="transmembrane region" description="Helical" evidence="9">
    <location>
        <begin position="438"/>
        <end position="461"/>
    </location>
</feature>
<keyword evidence="8" id="KW-0129">CBS domain</keyword>
<dbReference type="PROSITE" id="PS51371">
    <property type="entry name" value="CBS"/>
    <property type="match status" value="1"/>
</dbReference>
<dbReference type="InterPro" id="IPR006669">
    <property type="entry name" value="MgtE_transporter"/>
</dbReference>
<dbReference type="SUPFAM" id="SSF54631">
    <property type="entry name" value="CBS-domain pair"/>
    <property type="match status" value="1"/>
</dbReference>
<gene>
    <name evidence="11" type="primary">mgtE</name>
    <name evidence="11" type="ORF">J0H12_01905</name>
</gene>
<evidence type="ECO:0000256" key="2">
    <source>
        <dbReference type="ARBA" id="ARBA00009749"/>
    </source>
</evidence>
<comment type="subcellular location">
    <subcellularLocation>
        <location evidence="9">Cell membrane</location>
        <topology evidence="9">Multi-pass membrane protein</topology>
    </subcellularLocation>
    <subcellularLocation>
        <location evidence="1">Membrane</location>
        <topology evidence="1">Multi-pass membrane protein</topology>
    </subcellularLocation>
</comment>
<comment type="function">
    <text evidence="9">Acts as a magnesium transporter.</text>
</comment>
<dbReference type="InterPro" id="IPR038076">
    <property type="entry name" value="MgtE_N_sf"/>
</dbReference>
<dbReference type="InterPro" id="IPR006667">
    <property type="entry name" value="SLC41_membr_dom"/>
</dbReference>
<dbReference type="GO" id="GO:0015095">
    <property type="term" value="F:magnesium ion transmembrane transporter activity"/>
    <property type="evidence" value="ECO:0007669"/>
    <property type="project" value="UniProtKB-UniRule"/>
</dbReference>
<evidence type="ECO:0000256" key="4">
    <source>
        <dbReference type="ARBA" id="ARBA00022692"/>
    </source>
</evidence>
<dbReference type="Proteomes" id="UP000664414">
    <property type="component" value="Unassembled WGS sequence"/>
</dbReference>
<dbReference type="GO" id="GO:0005886">
    <property type="term" value="C:plasma membrane"/>
    <property type="evidence" value="ECO:0007669"/>
    <property type="project" value="UniProtKB-SubCell"/>
</dbReference>
<dbReference type="Pfam" id="PF01769">
    <property type="entry name" value="MgtE"/>
    <property type="match status" value="1"/>
</dbReference>
<keyword evidence="3 9" id="KW-0813">Transport</keyword>
<dbReference type="PANTHER" id="PTHR43773">
    <property type="entry name" value="MAGNESIUM TRANSPORTER MGTE"/>
    <property type="match status" value="1"/>
</dbReference>
<keyword evidence="4 9" id="KW-0812">Transmembrane</keyword>
<evidence type="ECO:0000313" key="12">
    <source>
        <dbReference type="Proteomes" id="UP000664414"/>
    </source>
</evidence>
<evidence type="ECO:0000256" key="8">
    <source>
        <dbReference type="PROSITE-ProRule" id="PRU00703"/>
    </source>
</evidence>
<feature type="transmembrane region" description="Helical" evidence="9">
    <location>
        <begin position="373"/>
        <end position="395"/>
    </location>
</feature>